<evidence type="ECO:0000259" key="12">
    <source>
        <dbReference type="PROSITE" id="PS50929"/>
    </source>
</evidence>
<feature type="transmembrane region" description="Helical" evidence="10">
    <location>
        <begin position="584"/>
        <end position="604"/>
    </location>
</feature>
<dbReference type="GO" id="GO:0005524">
    <property type="term" value="F:ATP binding"/>
    <property type="evidence" value="ECO:0007669"/>
    <property type="project" value="UniProtKB-KW"/>
</dbReference>
<dbReference type="GO" id="GO:0016887">
    <property type="term" value="F:ATP hydrolysis activity"/>
    <property type="evidence" value="ECO:0007669"/>
    <property type="project" value="InterPro"/>
</dbReference>
<dbReference type="FunFam" id="1.20.1560.10:FF:000010">
    <property type="entry name" value="Multidrug resistance-associated ABC transporter"/>
    <property type="match status" value="1"/>
</dbReference>
<dbReference type="PROSITE" id="PS00211">
    <property type="entry name" value="ABC_TRANSPORTER_1"/>
    <property type="match status" value="2"/>
</dbReference>
<evidence type="ECO:0000256" key="10">
    <source>
        <dbReference type="SAM" id="Phobius"/>
    </source>
</evidence>
<dbReference type="PROSITE" id="PS50929">
    <property type="entry name" value="ABC_TM1F"/>
    <property type="match status" value="2"/>
</dbReference>
<dbReference type="Pfam" id="PF00005">
    <property type="entry name" value="ABC_tran"/>
    <property type="match status" value="2"/>
</dbReference>
<dbReference type="InterPro" id="IPR011527">
    <property type="entry name" value="ABC1_TM_dom"/>
</dbReference>
<feature type="transmembrane region" description="Helical" evidence="10">
    <location>
        <begin position="115"/>
        <end position="135"/>
    </location>
</feature>
<evidence type="ECO:0008006" key="15">
    <source>
        <dbReference type="Google" id="ProtNLM"/>
    </source>
</evidence>
<keyword evidence="8 10" id="KW-1133">Transmembrane helix</keyword>
<dbReference type="CDD" id="cd18603">
    <property type="entry name" value="ABC_6TM_MRP1_2_3_6_D2_like"/>
    <property type="match status" value="1"/>
</dbReference>
<feature type="domain" description="ABC transporter" evidence="11">
    <location>
        <begin position="762"/>
        <end position="996"/>
    </location>
</feature>
<dbReference type="CDD" id="cd03244">
    <property type="entry name" value="ABCC_MRP_domain2"/>
    <property type="match status" value="1"/>
</dbReference>
<dbReference type="AlphaFoldDB" id="A0A8C3IZ39"/>
<comment type="subcellular location">
    <subcellularLocation>
        <location evidence="1">Endomembrane system</location>
        <topology evidence="1">Multi-pass membrane protein</topology>
    </subcellularLocation>
</comment>
<dbReference type="GO" id="GO:0016020">
    <property type="term" value="C:membrane"/>
    <property type="evidence" value="ECO:0007669"/>
    <property type="project" value="InterPro"/>
</dbReference>
<feature type="transmembrane region" description="Helical" evidence="10">
    <location>
        <begin position="486"/>
        <end position="507"/>
    </location>
</feature>
<organism evidence="13 14">
    <name type="scientific">Chrysemys picta bellii</name>
    <name type="common">Western painted turtle</name>
    <name type="synonym">Emys bellii</name>
    <dbReference type="NCBI Taxonomy" id="8478"/>
    <lineage>
        <taxon>Eukaryota</taxon>
        <taxon>Metazoa</taxon>
        <taxon>Chordata</taxon>
        <taxon>Craniata</taxon>
        <taxon>Vertebrata</taxon>
        <taxon>Euteleostomi</taxon>
        <taxon>Archelosauria</taxon>
        <taxon>Testudinata</taxon>
        <taxon>Testudines</taxon>
        <taxon>Cryptodira</taxon>
        <taxon>Durocryptodira</taxon>
        <taxon>Testudinoidea</taxon>
        <taxon>Emydidae</taxon>
        <taxon>Chrysemys</taxon>
    </lineage>
</organism>
<evidence type="ECO:0000313" key="14">
    <source>
        <dbReference type="Proteomes" id="UP000694380"/>
    </source>
</evidence>
<keyword evidence="4 10" id="KW-0812">Transmembrane</keyword>
<accession>A0A8C3IZ39</accession>
<evidence type="ECO:0000256" key="9">
    <source>
        <dbReference type="ARBA" id="ARBA00023136"/>
    </source>
</evidence>
<keyword evidence="6" id="KW-0547">Nucleotide-binding</keyword>
<sequence length="1006" mass="113230">MITLCENHSDLHWKGYGYAIALLVVVVLQRCFLFLLHLFNLLHFVTVHFGFLLLLQALSLANSSRRKYTTGEIVNLMSADAQQLMELTVNLNLLWSAPFQILMAIVFLWQELGPSVLAGVAVLVLVIPINAFVAAKVKQLRVSLATFGVYFLLDEENVLTATKVFTSISLFNILRLPLFDLPTVISAVAQTKVSLGRLEDFLYSEDLDPQDIDTNYSGSKQGFVVVVIQLAYVSQQAWIQNSILQENILFGSGLNRPYYERVLEACALLPDLEQLPNGDQTEIGERGVNISVGQKQRVNLARAVYSNADLYLLDDPLSAVDVHVGKHLFEKLIGPSGLLKNKTRILVTHNLTFLPRTDVIIVMENGRITHMGTYQELLSERANFAELLQIFSAENKSEETPQMKSDSSFEQTKAFSMKKENVATGSVIILKYLQAFGWLWVWLTLAAYLGQNAVAIGQNLWLSTWSAEEEKNKDYTEWKHLRNNKLGVYGLLGFIQGLLVCYGAYVLTRGSLCASRTLHNHMLANVLHLPLQYFETNPVGQIINRFTKDMFIIDLRFHYYLRTWLNCTLDVIGTILVIMSASPLFILVVIPLGYLYFIIQRYYIASSRQIRRLAGASHSPVISHFSETLLGLSTIRAFGHQERFIRQNKDVVNENLVCFYNNVISNRWLAVRLEFLGNLMVFFAALFAVLAGNTVNSSTVGLSISYALNITQTLNFWVRKACEIETNGVSIERVCEYEKMDKEAPWIMSKRPPMGWPNKGIIEFINYQARYRTDLGLALQDVSFQTHSKEKVGIVGRTGAGKSTLTNCLFRIIERAGGKIIIDGIDISTIGLHDLRGNLNIIPQDPVLFSGTLQSNLDPFGKYSDHELWEAVELCDLKNFVQSLPKKLLHEISEGGENLSVGQRQLVCLARALLRKTKILILDEATASVDMETDNLVQSTIRREFHNCTVLTIAHRLHTIMDSERVLVLGSGRIIEFDTPHNLLLQQGVFSKMVSEAGITQDTNNS</sequence>
<evidence type="ECO:0000256" key="4">
    <source>
        <dbReference type="ARBA" id="ARBA00022692"/>
    </source>
</evidence>
<proteinExistence type="inferred from homology"/>
<dbReference type="GO" id="GO:0012505">
    <property type="term" value="C:endomembrane system"/>
    <property type="evidence" value="ECO:0007669"/>
    <property type="project" value="UniProtKB-SubCell"/>
</dbReference>
<dbReference type="FunFam" id="3.40.50.300:FF:000074">
    <property type="entry name" value="Multidrug resistance-associated protein 5 isoform 1"/>
    <property type="match status" value="1"/>
</dbReference>
<dbReference type="GeneTree" id="ENSGT00940000162802"/>
<feature type="domain" description="ABC transmembrane type-1" evidence="12">
    <location>
        <begin position="442"/>
        <end position="716"/>
    </location>
</feature>
<feature type="domain" description="ABC transporter" evidence="11">
    <location>
        <begin position="153"/>
        <end position="390"/>
    </location>
</feature>
<name>A0A8C3IZ39_CHRPI</name>
<dbReference type="Gene3D" id="3.40.50.300">
    <property type="entry name" value="P-loop containing nucleotide triphosphate hydrolases"/>
    <property type="match status" value="2"/>
</dbReference>
<evidence type="ECO:0000259" key="11">
    <source>
        <dbReference type="PROSITE" id="PS50893"/>
    </source>
</evidence>
<evidence type="ECO:0000256" key="3">
    <source>
        <dbReference type="ARBA" id="ARBA00022448"/>
    </source>
</evidence>
<dbReference type="Pfam" id="PF00664">
    <property type="entry name" value="ABC_membrane"/>
    <property type="match status" value="2"/>
</dbReference>
<evidence type="ECO:0000256" key="8">
    <source>
        <dbReference type="ARBA" id="ARBA00022989"/>
    </source>
</evidence>
<feature type="transmembrane region" description="Helical" evidence="10">
    <location>
        <begin position="422"/>
        <end position="443"/>
    </location>
</feature>
<feature type="transmembrane region" description="Helical" evidence="10">
    <location>
        <begin position="559"/>
        <end position="578"/>
    </location>
</feature>
<protein>
    <recommendedName>
        <fullName evidence="15">Multidrug resistance-associated protein 1-like</fullName>
    </recommendedName>
</protein>
<evidence type="ECO:0000256" key="7">
    <source>
        <dbReference type="ARBA" id="ARBA00022840"/>
    </source>
</evidence>
<dbReference type="InterPro" id="IPR017871">
    <property type="entry name" value="ABC_transporter-like_CS"/>
</dbReference>
<dbReference type="FunFam" id="3.40.50.300:FF:000997">
    <property type="entry name" value="Multidrug resistance-associated protein 1"/>
    <property type="match status" value="1"/>
</dbReference>
<dbReference type="SUPFAM" id="SSF90123">
    <property type="entry name" value="ABC transporter transmembrane region"/>
    <property type="match status" value="2"/>
</dbReference>
<evidence type="ECO:0000256" key="1">
    <source>
        <dbReference type="ARBA" id="ARBA00004127"/>
    </source>
</evidence>
<evidence type="ECO:0000256" key="6">
    <source>
        <dbReference type="ARBA" id="ARBA00022741"/>
    </source>
</evidence>
<evidence type="ECO:0000313" key="13">
    <source>
        <dbReference type="Ensembl" id="ENSCPBP00000041308.1"/>
    </source>
</evidence>
<dbReference type="InterPro" id="IPR003593">
    <property type="entry name" value="AAA+_ATPase"/>
</dbReference>
<dbReference type="CDD" id="cd03250">
    <property type="entry name" value="ABCC_MRP_domain1"/>
    <property type="match status" value="1"/>
</dbReference>
<dbReference type="InterPro" id="IPR036640">
    <property type="entry name" value="ABC1_TM_sf"/>
</dbReference>
<dbReference type="Gene3D" id="1.20.1560.10">
    <property type="entry name" value="ABC transporter type 1, transmembrane domain"/>
    <property type="match status" value="3"/>
</dbReference>
<dbReference type="PROSITE" id="PS50893">
    <property type="entry name" value="ABC_TRANSPORTER_2"/>
    <property type="match status" value="2"/>
</dbReference>
<keyword evidence="5" id="KW-0677">Repeat</keyword>
<dbReference type="SUPFAM" id="SSF52540">
    <property type="entry name" value="P-loop containing nucleoside triphosphate hydrolases"/>
    <property type="match status" value="2"/>
</dbReference>
<feature type="transmembrane region" description="Helical" evidence="10">
    <location>
        <begin position="675"/>
        <end position="695"/>
    </location>
</feature>
<keyword evidence="14" id="KW-1185">Reference proteome</keyword>
<keyword evidence="9 10" id="KW-0472">Membrane</keyword>
<feature type="transmembrane region" description="Helical" evidence="10">
    <location>
        <begin position="41"/>
        <end position="61"/>
    </location>
</feature>
<dbReference type="InterPro" id="IPR003439">
    <property type="entry name" value="ABC_transporter-like_ATP-bd"/>
</dbReference>
<dbReference type="GO" id="GO:0140359">
    <property type="term" value="F:ABC-type transporter activity"/>
    <property type="evidence" value="ECO:0007669"/>
    <property type="project" value="InterPro"/>
</dbReference>
<feature type="domain" description="ABC transmembrane type-1" evidence="12">
    <location>
        <begin position="7"/>
        <end position="141"/>
    </location>
</feature>
<dbReference type="InterPro" id="IPR050173">
    <property type="entry name" value="ABC_transporter_C-like"/>
</dbReference>
<reference evidence="13" key="1">
    <citation type="submission" date="2025-08" db="UniProtKB">
        <authorList>
            <consortium name="Ensembl"/>
        </authorList>
    </citation>
    <scope>IDENTIFICATION</scope>
</reference>
<keyword evidence="3" id="KW-0813">Transport</keyword>
<dbReference type="InterPro" id="IPR027417">
    <property type="entry name" value="P-loop_NTPase"/>
</dbReference>
<dbReference type="PANTHER" id="PTHR24223:SF166">
    <property type="entry name" value="MULTIDRUG RESISTANCE-ASSOCIATED PROTEIN 1-LIKE"/>
    <property type="match status" value="1"/>
</dbReference>
<reference evidence="13" key="2">
    <citation type="submission" date="2025-09" db="UniProtKB">
        <authorList>
            <consortium name="Ensembl"/>
        </authorList>
    </citation>
    <scope>IDENTIFICATION</scope>
</reference>
<evidence type="ECO:0000256" key="5">
    <source>
        <dbReference type="ARBA" id="ARBA00022737"/>
    </source>
</evidence>
<dbReference type="Ensembl" id="ENSCPBT00000048415.1">
    <property type="protein sequence ID" value="ENSCPBP00000041308.1"/>
    <property type="gene ID" value="ENSCPBG00000028341.1"/>
</dbReference>
<evidence type="ECO:0000256" key="2">
    <source>
        <dbReference type="ARBA" id="ARBA00009726"/>
    </source>
</evidence>
<feature type="transmembrane region" description="Helical" evidence="10">
    <location>
        <begin position="16"/>
        <end position="35"/>
    </location>
</feature>
<dbReference type="PANTHER" id="PTHR24223">
    <property type="entry name" value="ATP-BINDING CASSETTE SUB-FAMILY C"/>
    <property type="match status" value="1"/>
</dbReference>
<dbReference type="SMART" id="SM00382">
    <property type="entry name" value="AAA"/>
    <property type="match status" value="1"/>
</dbReference>
<dbReference type="Proteomes" id="UP000694380">
    <property type="component" value="Unplaced"/>
</dbReference>
<comment type="similarity">
    <text evidence="2">Belongs to the ABC transporter superfamily. ABCC family. Conjugate transporter (TC 3.A.1.208) subfamily.</text>
</comment>
<feature type="transmembrane region" description="Helical" evidence="10">
    <location>
        <begin position="87"/>
        <end position="109"/>
    </location>
</feature>
<keyword evidence="7" id="KW-0067">ATP-binding</keyword>